<proteinExistence type="predicted"/>
<dbReference type="AlphaFoldDB" id="A0A7C1HHD1"/>
<reference evidence="2" key="1">
    <citation type="journal article" date="2020" name="mSystems">
        <title>Genome- and Community-Level Interaction Insights into Carbon Utilization and Element Cycling Functions of Hydrothermarchaeota in Hydrothermal Sediment.</title>
        <authorList>
            <person name="Zhou Z."/>
            <person name="Liu Y."/>
            <person name="Xu W."/>
            <person name="Pan J."/>
            <person name="Luo Z.H."/>
            <person name="Li M."/>
        </authorList>
    </citation>
    <scope>NUCLEOTIDE SEQUENCE [LARGE SCALE GENOMIC DNA]</scope>
    <source>
        <strain evidence="2">SpSt-1219</strain>
    </source>
</reference>
<sequence length="200" mass="22506">MTKSPKKNEKISMSIVLGIVLVLFGGGFFLVKTTPKAPKEENENSFDTADPTEQSPYQIQGFIPSEERLVYTDHECGISFRYPSNWEVTKNTLPLPKTPISQVIFDAPAAQESTVKSVLAFICYENDVAFNTLYSGSAKSKELVYGKNKWQRVDTFAYSVVQNKEGESHLVIFQMPHTQYDIIPNSLYEGVFKDILSSVE</sequence>
<name>A0A7C1HHD1_UNCKA</name>
<organism evidence="2">
    <name type="scientific">candidate division WWE3 bacterium</name>
    <dbReference type="NCBI Taxonomy" id="2053526"/>
    <lineage>
        <taxon>Bacteria</taxon>
        <taxon>Katanobacteria</taxon>
    </lineage>
</organism>
<comment type="caution">
    <text evidence="2">The sequence shown here is derived from an EMBL/GenBank/DDBJ whole genome shotgun (WGS) entry which is preliminary data.</text>
</comment>
<evidence type="ECO:0000313" key="2">
    <source>
        <dbReference type="EMBL" id="HDQ88592.1"/>
    </source>
</evidence>
<dbReference type="EMBL" id="DSDM01000021">
    <property type="protein sequence ID" value="HDQ88592.1"/>
    <property type="molecule type" value="Genomic_DNA"/>
</dbReference>
<dbReference type="Proteomes" id="UP000886066">
    <property type="component" value="Unassembled WGS sequence"/>
</dbReference>
<protein>
    <submittedName>
        <fullName evidence="2">Uncharacterized protein</fullName>
    </submittedName>
</protein>
<keyword evidence="1" id="KW-0812">Transmembrane</keyword>
<gene>
    <name evidence="2" type="ORF">ENN92_00365</name>
</gene>
<accession>A0A7C1HHD1</accession>
<evidence type="ECO:0000256" key="1">
    <source>
        <dbReference type="SAM" id="Phobius"/>
    </source>
</evidence>
<keyword evidence="1" id="KW-1133">Transmembrane helix</keyword>
<feature type="transmembrane region" description="Helical" evidence="1">
    <location>
        <begin position="12"/>
        <end position="31"/>
    </location>
</feature>
<keyword evidence="1" id="KW-0472">Membrane</keyword>